<dbReference type="AlphaFoldDB" id="A0A813KB66"/>
<sequence length="113" mass="11234">MDGRFFHSRSSSSSSSKPRAVTTFLMDGRVVHGPQSDGTGAETHGAGAQLALPAPTASVAQASSSNNHNNASSSNNNNDSNNKSGSTATTAPAASLWARVTTATAAQGTSGNG</sequence>
<dbReference type="EMBL" id="CAJNNW010029166">
    <property type="protein sequence ID" value="CAE8699299.1"/>
    <property type="molecule type" value="Genomic_DNA"/>
</dbReference>
<evidence type="ECO:0000313" key="2">
    <source>
        <dbReference type="EMBL" id="CAE8699299.1"/>
    </source>
</evidence>
<comment type="caution">
    <text evidence="2">The sequence shown here is derived from an EMBL/GenBank/DDBJ whole genome shotgun (WGS) entry which is preliminary data.</text>
</comment>
<feature type="non-terminal residue" evidence="2">
    <location>
        <position position="113"/>
    </location>
</feature>
<protein>
    <submittedName>
        <fullName evidence="2">Uncharacterized protein</fullName>
    </submittedName>
</protein>
<organism evidence="2 3">
    <name type="scientific">Polarella glacialis</name>
    <name type="common">Dinoflagellate</name>
    <dbReference type="NCBI Taxonomy" id="89957"/>
    <lineage>
        <taxon>Eukaryota</taxon>
        <taxon>Sar</taxon>
        <taxon>Alveolata</taxon>
        <taxon>Dinophyceae</taxon>
        <taxon>Suessiales</taxon>
        <taxon>Suessiaceae</taxon>
        <taxon>Polarella</taxon>
    </lineage>
</organism>
<dbReference type="Proteomes" id="UP000626109">
    <property type="component" value="Unassembled WGS sequence"/>
</dbReference>
<evidence type="ECO:0000256" key="1">
    <source>
        <dbReference type="SAM" id="MobiDB-lite"/>
    </source>
</evidence>
<gene>
    <name evidence="2" type="ORF">PGLA2088_LOCUS31107</name>
</gene>
<name>A0A813KB66_POLGL</name>
<feature type="region of interest" description="Disordered" evidence="1">
    <location>
        <begin position="1"/>
        <end position="95"/>
    </location>
</feature>
<feature type="compositionally biased region" description="Low complexity" evidence="1">
    <location>
        <begin position="57"/>
        <end position="95"/>
    </location>
</feature>
<proteinExistence type="predicted"/>
<evidence type="ECO:0000313" key="3">
    <source>
        <dbReference type="Proteomes" id="UP000626109"/>
    </source>
</evidence>
<reference evidence="2" key="1">
    <citation type="submission" date="2021-02" db="EMBL/GenBank/DDBJ databases">
        <authorList>
            <person name="Dougan E. K."/>
            <person name="Rhodes N."/>
            <person name="Thang M."/>
            <person name="Chan C."/>
        </authorList>
    </citation>
    <scope>NUCLEOTIDE SEQUENCE</scope>
</reference>
<accession>A0A813KB66</accession>